<organism evidence="1">
    <name type="scientific">Anguilla anguilla</name>
    <name type="common">European freshwater eel</name>
    <name type="synonym">Muraena anguilla</name>
    <dbReference type="NCBI Taxonomy" id="7936"/>
    <lineage>
        <taxon>Eukaryota</taxon>
        <taxon>Metazoa</taxon>
        <taxon>Chordata</taxon>
        <taxon>Craniata</taxon>
        <taxon>Vertebrata</taxon>
        <taxon>Euteleostomi</taxon>
        <taxon>Actinopterygii</taxon>
        <taxon>Neopterygii</taxon>
        <taxon>Teleostei</taxon>
        <taxon>Anguilliformes</taxon>
        <taxon>Anguillidae</taxon>
        <taxon>Anguilla</taxon>
    </lineage>
</organism>
<protein>
    <submittedName>
        <fullName evidence="1">Uncharacterized protein</fullName>
    </submittedName>
</protein>
<accession>A0A0E9XKV7</accession>
<sequence length="53" mass="5974">MARLWLCYVNIRTAHCVLQCVIGLLLVRSGNGLLCQRCCISVSNAHRQGFHFV</sequence>
<dbReference type="AlphaFoldDB" id="A0A0E9XKV7"/>
<reference evidence="1" key="1">
    <citation type="submission" date="2014-11" db="EMBL/GenBank/DDBJ databases">
        <authorList>
            <person name="Amaro Gonzalez C."/>
        </authorList>
    </citation>
    <scope>NUCLEOTIDE SEQUENCE</scope>
</reference>
<reference evidence="1" key="2">
    <citation type="journal article" date="2015" name="Fish Shellfish Immunol.">
        <title>Early steps in the European eel (Anguilla anguilla)-Vibrio vulnificus interaction in the gills: Role of the RtxA13 toxin.</title>
        <authorList>
            <person name="Callol A."/>
            <person name="Pajuelo D."/>
            <person name="Ebbesson L."/>
            <person name="Teles M."/>
            <person name="MacKenzie S."/>
            <person name="Amaro C."/>
        </authorList>
    </citation>
    <scope>NUCLEOTIDE SEQUENCE</scope>
</reference>
<dbReference type="EMBL" id="GBXM01005298">
    <property type="protein sequence ID" value="JAI03280.1"/>
    <property type="molecule type" value="Transcribed_RNA"/>
</dbReference>
<evidence type="ECO:0000313" key="1">
    <source>
        <dbReference type="EMBL" id="JAI03280.1"/>
    </source>
</evidence>
<proteinExistence type="predicted"/>
<name>A0A0E9XKV7_ANGAN</name>